<comment type="catalytic activity">
    <reaction evidence="5">
        <text>3'-dephospho-CoA + ATP = ADP + CoA + H(+)</text>
        <dbReference type="Rhea" id="RHEA:18245"/>
        <dbReference type="ChEBI" id="CHEBI:15378"/>
        <dbReference type="ChEBI" id="CHEBI:30616"/>
        <dbReference type="ChEBI" id="CHEBI:57287"/>
        <dbReference type="ChEBI" id="CHEBI:57328"/>
        <dbReference type="ChEBI" id="CHEBI:456216"/>
        <dbReference type="EC" id="2.7.1.24"/>
    </reaction>
</comment>
<organism evidence="7 8">
    <name type="scientific">Thalassospira profundimaris</name>
    <dbReference type="NCBI Taxonomy" id="502049"/>
    <lineage>
        <taxon>Bacteria</taxon>
        <taxon>Pseudomonadati</taxon>
        <taxon>Pseudomonadota</taxon>
        <taxon>Alphaproteobacteria</taxon>
        <taxon>Rhodospirillales</taxon>
        <taxon>Thalassospiraceae</taxon>
        <taxon>Thalassospira</taxon>
    </lineage>
</organism>
<keyword evidence="5" id="KW-0808">Transferase</keyword>
<dbReference type="EC" id="2.7.1.24" evidence="5 6"/>
<keyword evidence="5" id="KW-0963">Cytoplasm</keyword>
<comment type="pathway">
    <text evidence="5">Cofactor biosynthesis; coenzyme A biosynthesis; CoA from (R)-pantothenate: step 5/5.</text>
</comment>
<evidence type="ECO:0000256" key="4">
    <source>
        <dbReference type="ARBA" id="ARBA00022993"/>
    </source>
</evidence>
<dbReference type="InterPro" id="IPR001977">
    <property type="entry name" value="Depp_CoAkinase"/>
</dbReference>
<keyword evidence="3 5" id="KW-0067">ATP-binding</keyword>
<name>A0A367X6K9_9PROT</name>
<evidence type="ECO:0000256" key="5">
    <source>
        <dbReference type="HAMAP-Rule" id="MF_00376"/>
    </source>
</evidence>
<dbReference type="SUPFAM" id="SSF52540">
    <property type="entry name" value="P-loop containing nucleoside triphosphate hydrolases"/>
    <property type="match status" value="1"/>
</dbReference>
<comment type="caution">
    <text evidence="7">The sequence shown here is derived from an EMBL/GenBank/DDBJ whole genome shotgun (WGS) entry which is preliminary data.</text>
</comment>
<keyword evidence="2 5" id="KW-0547">Nucleotide-binding</keyword>
<dbReference type="Gene3D" id="3.40.50.300">
    <property type="entry name" value="P-loop containing nucleotide triphosphate hydrolases"/>
    <property type="match status" value="1"/>
</dbReference>
<dbReference type="HAMAP" id="MF_00376">
    <property type="entry name" value="Dephospho_CoA_kinase"/>
    <property type="match status" value="1"/>
</dbReference>
<comment type="function">
    <text evidence="5">Catalyzes the phosphorylation of the 3'-hydroxyl group of dephosphocoenzyme A to form coenzyme A.</text>
</comment>
<dbReference type="PANTHER" id="PTHR10695:SF46">
    <property type="entry name" value="BIFUNCTIONAL COENZYME A SYNTHASE-RELATED"/>
    <property type="match status" value="1"/>
</dbReference>
<keyword evidence="5 7" id="KW-0418">Kinase</keyword>
<dbReference type="EMBL" id="JPWI01000001">
    <property type="protein sequence ID" value="RCK49109.1"/>
    <property type="molecule type" value="Genomic_DNA"/>
</dbReference>
<dbReference type="Proteomes" id="UP000252255">
    <property type="component" value="Unassembled WGS sequence"/>
</dbReference>
<dbReference type="PROSITE" id="PS51219">
    <property type="entry name" value="DPCK"/>
    <property type="match status" value="1"/>
</dbReference>
<reference evidence="7 8" key="1">
    <citation type="submission" date="2014-07" db="EMBL/GenBank/DDBJ databases">
        <title>Draft genome sequence of Thalassospira profundimaris PR54-5.</title>
        <authorList>
            <person name="Lai Q."/>
            <person name="Shao Z."/>
        </authorList>
    </citation>
    <scope>NUCLEOTIDE SEQUENCE [LARGE SCALE GENOMIC DNA]</scope>
    <source>
        <strain evidence="7 8">PR54-5</strain>
    </source>
</reference>
<evidence type="ECO:0000256" key="6">
    <source>
        <dbReference type="NCBIfam" id="TIGR00152"/>
    </source>
</evidence>
<protein>
    <recommendedName>
        <fullName evidence="5 6">Dephospho-CoA kinase</fullName>
        <ecNumber evidence="5 6">2.7.1.24</ecNumber>
    </recommendedName>
    <alternativeName>
        <fullName evidence="5">Dephosphocoenzyme A kinase</fullName>
    </alternativeName>
</protein>
<dbReference type="Pfam" id="PF01121">
    <property type="entry name" value="CoaE"/>
    <property type="match status" value="1"/>
</dbReference>
<dbReference type="NCBIfam" id="TIGR00152">
    <property type="entry name" value="dephospho-CoA kinase"/>
    <property type="match status" value="1"/>
</dbReference>
<accession>A0A367X6K9</accession>
<dbReference type="OrthoDB" id="9812943at2"/>
<dbReference type="GO" id="GO:0004140">
    <property type="term" value="F:dephospho-CoA kinase activity"/>
    <property type="evidence" value="ECO:0007669"/>
    <property type="project" value="UniProtKB-UniRule"/>
</dbReference>
<gene>
    <name evidence="5" type="primary">coaE</name>
    <name evidence="7" type="ORF">TH30_01910</name>
</gene>
<dbReference type="AlphaFoldDB" id="A0A367X6K9"/>
<dbReference type="RefSeq" id="WP_114096387.1">
    <property type="nucleotide sequence ID" value="NZ_JPWI01000001.1"/>
</dbReference>
<dbReference type="UniPathway" id="UPA00241">
    <property type="reaction ID" value="UER00356"/>
</dbReference>
<dbReference type="InterPro" id="IPR027417">
    <property type="entry name" value="P-loop_NTPase"/>
</dbReference>
<dbReference type="GO" id="GO:0015937">
    <property type="term" value="P:coenzyme A biosynthetic process"/>
    <property type="evidence" value="ECO:0007669"/>
    <property type="project" value="UniProtKB-UniRule"/>
</dbReference>
<evidence type="ECO:0000256" key="1">
    <source>
        <dbReference type="ARBA" id="ARBA00009018"/>
    </source>
</evidence>
<evidence type="ECO:0000256" key="3">
    <source>
        <dbReference type="ARBA" id="ARBA00022840"/>
    </source>
</evidence>
<dbReference type="CDD" id="cd02022">
    <property type="entry name" value="DPCK"/>
    <property type="match status" value="1"/>
</dbReference>
<dbReference type="PANTHER" id="PTHR10695">
    <property type="entry name" value="DEPHOSPHO-COA KINASE-RELATED"/>
    <property type="match status" value="1"/>
</dbReference>
<keyword evidence="4 5" id="KW-0173">Coenzyme A biosynthesis</keyword>
<sequence>MVILGLTGSIGMGKSTAASMFRFLGVPVHDADATTHILMAPGGLAFDPIAAAFPDIIKDGRIDRQALGKRAFSDPEVLKKLEAILHPLVRAAEIRFLRSQQMLGRSLVVLDIPLLYETGGEQRCDAVAVVSAPGFVQRQRVLARQGMTDEKFSAILSKQMPDIEKRKRCDYVIPTGLGRAVTFQYIQGIIDQLS</sequence>
<dbReference type="GO" id="GO:0005524">
    <property type="term" value="F:ATP binding"/>
    <property type="evidence" value="ECO:0007669"/>
    <property type="project" value="UniProtKB-UniRule"/>
</dbReference>
<feature type="binding site" evidence="5">
    <location>
        <begin position="11"/>
        <end position="16"/>
    </location>
    <ligand>
        <name>ATP</name>
        <dbReference type="ChEBI" id="CHEBI:30616"/>
    </ligand>
</feature>
<evidence type="ECO:0000256" key="2">
    <source>
        <dbReference type="ARBA" id="ARBA00022741"/>
    </source>
</evidence>
<comment type="subcellular location">
    <subcellularLocation>
        <location evidence="5">Cytoplasm</location>
    </subcellularLocation>
</comment>
<evidence type="ECO:0000313" key="7">
    <source>
        <dbReference type="EMBL" id="RCK49109.1"/>
    </source>
</evidence>
<evidence type="ECO:0000313" key="8">
    <source>
        <dbReference type="Proteomes" id="UP000252255"/>
    </source>
</evidence>
<dbReference type="GO" id="GO:0005737">
    <property type="term" value="C:cytoplasm"/>
    <property type="evidence" value="ECO:0007669"/>
    <property type="project" value="UniProtKB-SubCell"/>
</dbReference>
<proteinExistence type="inferred from homology"/>
<comment type="similarity">
    <text evidence="1 5">Belongs to the CoaE family.</text>
</comment>